<comment type="similarity">
    <text evidence="1 11">Belongs to the thymidylate kinase family.</text>
</comment>
<dbReference type="InterPro" id="IPR018094">
    <property type="entry name" value="Thymidylate_kinase"/>
</dbReference>
<comment type="catalytic activity">
    <reaction evidence="9 11">
        <text>dTMP + ATP = dTDP + ADP</text>
        <dbReference type="Rhea" id="RHEA:13517"/>
        <dbReference type="ChEBI" id="CHEBI:30616"/>
        <dbReference type="ChEBI" id="CHEBI:58369"/>
        <dbReference type="ChEBI" id="CHEBI:63528"/>
        <dbReference type="ChEBI" id="CHEBI:456216"/>
        <dbReference type="EC" id="2.7.4.9"/>
    </reaction>
</comment>
<dbReference type="GO" id="GO:0005829">
    <property type="term" value="C:cytosol"/>
    <property type="evidence" value="ECO:0007669"/>
    <property type="project" value="TreeGrafter"/>
</dbReference>
<keyword evidence="5 11" id="KW-0545">Nucleotide biosynthesis</keyword>
<comment type="caution">
    <text evidence="13">The sequence shown here is derived from an EMBL/GenBank/DDBJ whole genome shotgun (WGS) entry which is preliminary data.</text>
</comment>
<protein>
    <recommendedName>
        <fullName evidence="3 11">Thymidylate kinase</fullName>
        <ecNumber evidence="2 11">2.7.4.9</ecNumber>
    </recommendedName>
    <alternativeName>
        <fullName evidence="11">dTMP kinase</fullName>
    </alternativeName>
</protein>
<feature type="binding site" evidence="11">
    <location>
        <begin position="7"/>
        <end position="14"/>
    </location>
    <ligand>
        <name>ATP</name>
        <dbReference type="ChEBI" id="CHEBI:30616"/>
    </ligand>
</feature>
<dbReference type="PROSITE" id="PS01331">
    <property type="entry name" value="THYMIDYLATE_KINASE"/>
    <property type="match status" value="1"/>
</dbReference>
<name>A0A6B1D9B0_9CHLR</name>
<dbReference type="Gene3D" id="3.40.50.300">
    <property type="entry name" value="P-loop containing nucleotide triphosphate hydrolases"/>
    <property type="match status" value="1"/>
</dbReference>
<dbReference type="EC" id="2.7.4.9" evidence="2 11"/>
<evidence type="ECO:0000256" key="3">
    <source>
        <dbReference type="ARBA" id="ARBA00017144"/>
    </source>
</evidence>
<organism evidence="13">
    <name type="scientific">Caldilineaceae bacterium SB0661_bin_32</name>
    <dbReference type="NCBI Taxonomy" id="2605255"/>
    <lineage>
        <taxon>Bacteria</taxon>
        <taxon>Bacillati</taxon>
        <taxon>Chloroflexota</taxon>
        <taxon>Caldilineae</taxon>
        <taxon>Caldilineales</taxon>
        <taxon>Caldilineaceae</taxon>
    </lineage>
</organism>
<comment type="function">
    <text evidence="10 11">Phosphorylation of dTMP to form dTDP in both de novo and salvage pathways of dTTP synthesis.</text>
</comment>
<dbReference type="InterPro" id="IPR018095">
    <property type="entry name" value="Thymidylate_kin_CS"/>
</dbReference>
<reference evidence="13" key="1">
    <citation type="submission" date="2019-09" db="EMBL/GenBank/DDBJ databases">
        <title>Characterisation of the sponge microbiome using genome-centric metagenomics.</title>
        <authorList>
            <person name="Engelberts J.P."/>
            <person name="Robbins S.J."/>
            <person name="De Goeij J.M."/>
            <person name="Aranda M."/>
            <person name="Bell S.C."/>
            <person name="Webster N.S."/>
        </authorList>
    </citation>
    <scope>NUCLEOTIDE SEQUENCE</scope>
    <source>
        <strain evidence="13">SB0661_bin_32</strain>
    </source>
</reference>
<dbReference type="GO" id="GO:0006227">
    <property type="term" value="P:dUDP biosynthetic process"/>
    <property type="evidence" value="ECO:0007669"/>
    <property type="project" value="TreeGrafter"/>
</dbReference>
<gene>
    <name evidence="11" type="primary">tmk</name>
    <name evidence="13" type="ORF">F4X14_12170</name>
</gene>
<dbReference type="PANTHER" id="PTHR10344">
    <property type="entry name" value="THYMIDYLATE KINASE"/>
    <property type="match status" value="1"/>
</dbReference>
<dbReference type="InterPro" id="IPR039430">
    <property type="entry name" value="Thymidylate_kin-like_dom"/>
</dbReference>
<keyword evidence="6 11" id="KW-0547">Nucleotide-binding</keyword>
<evidence type="ECO:0000256" key="1">
    <source>
        <dbReference type="ARBA" id="ARBA00009776"/>
    </source>
</evidence>
<evidence type="ECO:0000259" key="12">
    <source>
        <dbReference type="Pfam" id="PF02223"/>
    </source>
</evidence>
<evidence type="ECO:0000256" key="9">
    <source>
        <dbReference type="ARBA" id="ARBA00048743"/>
    </source>
</evidence>
<dbReference type="InterPro" id="IPR027417">
    <property type="entry name" value="P-loop_NTPase"/>
</dbReference>
<dbReference type="FunFam" id="3.40.50.300:FF:000225">
    <property type="entry name" value="Thymidylate kinase"/>
    <property type="match status" value="1"/>
</dbReference>
<dbReference type="GO" id="GO:0004798">
    <property type="term" value="F:dTMP kinase activity"/>
    <property type="evidence" value="ECO:0007669"/>
    <property type="project" value="UniProtKB-UniRule"/>
</dbReference>
<dbReference type="HAMAP" id="MF_00165">
    <property type="entry name" value="Thymidylate_kinase"/>
    <property type="match status" value="1"/>
</dbReference>
<evidence type="ECO:0000256" key="11">
    <source>
        <dbReference type="HAMAP-Rule" id="MF_00165"/>
    </source>
</evidence>
<dbReference type="GO" id="GO:0006235">
    <property type="term" value="P:dTTP biosynthetic process"/>
    <property type="evidence" value="ECO:0007669"/>
    <property type="project" value="UniProtKB-UniRule"/>
</dbReference>
<evidence type="ECO:0000256" key="6">
    <source>
        <dbReference type="ARBA" id="ARBA00022741"/>
    </source>
</evidence>
<evidence type="ECO:0000256" key="4">
    <source>
        <dbReference type="ARBA" id="ARBA00022679"/>
    </source>
</evidence>
<dbReference type="PANTHER" id="PTHR10344:SF4">
    <property type="entry name" value="UMP-CMP KINASE 2, MITOCHONDRIAL"/>
    <property type="match status" value="1"/>
</dbReference>
<dbReference type="CDD" id="cd01672">
    <property type="entry name" value="TMPK"/>
    <property type="match status" value="1"/>
</dbReference>
<dbReference type="EMBL" id="VXMH01000065">
    <property type="protein sequence ID" value="MYC95717.1"/>
    <property type="molecule type" value="Genomic_DNA"/>
</dbReference>
<evidence type="ECO:0000256" key="8">
    <source>
        <dbReference type="ARBA" id="ARBA00022840"/>
    </source>
</evidence>
<keyword evidence="7 11" id="KW-0418">Kinase</keyword>
<dbReference type="GO" id="GO:0005524">
    <property type="term" value="F:ATP binding"/>
    <property type="evidence" value="ECO:0007669"/>
    <property type="project" value="UniProtKB-UniRule"/>
</dbReference>
<proteinExistence type="inferred from homology"/>
<sequence length="208" mass="23700">MFITFEGSDGSGKTTQIRLLEDYLRKNGQDVQLTREPGGTDIGERVRQVLLDMEYEKMHARTETLLFNAARAQLIEQEIRPALSEGKVVLCDRFADSTIAYQGYGREQNIAELKRLIDFATGGLSPDLTFYLRLPPEEGLRRKLADYQNRLDVQGLAFYRRVEAGYHEMIAQEPGRWVVINAGRSLEEVHQEVVRAVQDRLTALAPSR</sequence>
<evidence type="ECO:0000256" key="5">
    <source>
        <dbReference type="ARBA" id="ARBA00022727"/>
    </source>
</evidence>
<dbReference type="Pfam" id="PF02223">
    <property type="entry name" value="Thymidylate_kin"/>
    <property type="match status" value="1"/>
</dbReference>
<evidence type="ECO:0000256" key="7">
    <source>
        <dbReference type="ARBA" id="ARBA00022777"/>
    </source>
</evidence>
<dbReference type="SUPFAM" id="SSF52540">
    <property type="entry name" value="P-loop containing nucleoside triphosphate hydrolases"/>
    <property type="match status" value="1"/>
</dbReference>
<dbReference type="NCBIfam" id="TIGR00041">
    <property type="entry name" value="DTMP_kinase"/>
    <property type="match status" value="1"/>
</dbReference>
<evidence type="ECO:0000256" key="2">
    <source>
        <dbReference type="ARBA" id="ARBA00012980"/>
    </source>
</evidence>
<keyword evidence="8 11" id="KW-0067">ATP-binding</keyword>
<evidence type="ECO:0000256" key="10">
    <source>
        <dbReference type="ARBA" id="ARBA00057735"/>
    </source>
</evidence>
<evidence type="ECO:0000313" key="13">
    <source>
        <dbReference type="EMBL" id="MYC95717.1"/>
    </source>
</evidence>
<keyword evidence="4 11" id="KW-0808">Transferase</keyword>
<feature type="domain" description="Thymidylate kinase-like" evidence="12">
    <location>
        <begin position="5"/>
        <end position="193"/>
    </location>
</feature>
<dbReference type="AlphaFoldDB" id="A0A6B1D9B0"/>
<accession>A0A6B1D9B0</accession>
<dbReference type="GO" id="GO:0006233">
    <property type="term" value="P:dTDP biosynthetic process"/>
    <property type="evidence" value="ECO:0007669"/>
    <property type="project" value="InterPro"/>
</dbReference>